<sequence length="221" mass="21794">MGAGSDTVSGPAGRTSGSAPASAPGTSGGTGSSGATGSQPAADAAVVLGTGKTSVTIYHDYRCGPCREVHERLDPAVAAALSAGTIKLDVHAVNLIDRNAGGTGSLAAGNAASCAAKAGKFQAYSAQLFAAQPKTEDDDAFAVPSYLIGLAKGVPDLDSPAFESCVRTQPYAASIKSTYDATLGAGKYDGVPTILINGVKWQVPTTGDIAAAFTDAVAKAG</sequence>
<gene>
    <name evidence="3" type="ORF">GCM10009839_24340</name>
</gene>
<feature type="compositionally biased region" description="Low complexity" evidence="1">
    <location>
        <begin position="9"/>
        <end position="25"/>
    </location>
</feature>
<evidence type="ECO:0000259" key="2">
    <source>
        <dbReference type="Pfam" id="PF13462"/>
    </source>
</evidence>
<keyword evidence="4" id="KW-1185">Reference proteome</keyword>
<feature type="region of interest" description="Disordered" evidence="1">
    <location>
        <begin position="1"/>
        <end position="39"/>
    </location>
</feature>
<name>A0ABP5FH35_9ACTN</name>
<evidence type="ECO:0000313" key="4">
    <source>
        <dbReference type="Proteomes" id="UP001500751"/>
    </source>
</evidence>
<dbReference type="SUPFAM" id="SSF52833">
    <property type="entry name" value="Thioredoxin-like"/>
    <property type="match status" value="1"/>
</dbReference>
<dbReference type="InterPro" id="IPR012336">
    <property type="entry name" value="Thioredoxin-like_fold"/>
</dbReference>
<comment type="caution">
    <text evidence="3">The sequence shown here is derived from an EMBL/GenBank/DDBJ whole genome shotgun (WGS) entry which is preliminary data.</text>
</comment>
<dbReference type="Pfam" id="PF13462">
    <property type="entry name" value="Thioredoxin_4"/>
    <property type="match status" value="1"/>
</dbReference>
<feature type="domain" description="Thioredoxin-like fold" evidence="2">
    <location>
        <begin position="47"/>
        <end position="206"/>
    </location>
</feature>
<dbReference type="Proteomes" id="UP001500751">
    <property type="component" value="Unassembled WGS sequence"/>
</dbReference>
<evidence type="ECO:0000256" key="1">
    <source>
        <dbReference type="SAM" id="MobiDB-lite"/>
    </source>
</evidence>
<protein>
    <recommendedName>
        <fullName evidence="2">Thioredoxin-like fold domain-containing protein</fullName>
    </recommendedName>
</protein>
<accession>A0ABP5FH35</accession>
<dbReference type="EMBL" id="BAAAQN010000011">
    <property type="protein sequence ID" value="GAA2025387.1"/>
    <property type="molecule type" value="Genomic_DNA"/>
</dbReference>
<reference evidence="4" key="1">
    <citation type="journal article" date="2019" name="Int. J. Syst. Evol. Microbiol.">
        <title>The Global Catalogue of Microorganisms (GCM) 10K type strain sequencing project: providing services to taxonomists for standard genome sequencing and annotation.</title>
        <authorList>
            <consortium name="The Broad Institute Genomics Platform"/>
            <consortium name="The Broad Institute Genome Sequencing Center for Infectious Disease"/>
            <person name="Wu L."/>
            <person name="Ma J."/>
        </authorList>
    </citation>
    <scope>NUCLEOTIDE SEQUENCE [LARGE SCALE GENOMIC DNA]</scope>
    <source>
        <strain evidence="4">JCM 16014</strain>
    </source>
</reference>
<proteinExistence type="predicted"/>
<dbReference type="Gene3D" id="3.40.30.10">
    <property type="entry name" value="Glutaredoxin"/>
    <property type="match status" value="1"/>
</dbReference>
<organism evidence="3 4">
    <name type="scientific">Catenulispora yoronensis</name>
    <dbReference type="NCBI Taxonomy" id="450799"/>
    <lineage>
        <taxon>Bacteria</taxon>
        <taxon>Bacillati</taxon>
        <taxon>Actinomycetota</taxon>
        <taxon>Actinomycetes</taxon>
        <taxon>Catenulisporales</taxon>
        <taxon>Catenulisporaceae</taxon>
        <taxon>Catenulispora</taxon>
    </lineage>
</organism>
<evidence type="ECO:0000313" key="3">
    <source>
        <dbReference type="EMBL" id="GAA2025387.1"/>
    </source>
</evidence>
<dbReference type="InterPro" id="IPR036249">
    <property type="entry name" value="Thioredoxin-like_sf"/>
</dbReference>